<dbReference type="CDD" id="cd02947">
    <property type="entry name" value="TRX_family"/>
    <property type="match status" value="1"/>
</dbReference>
<dbReference type="PROSITE" id="PS51352">
    <property type="entry name" value="THIOREDOXIN_2"/>
    <property type="match status" value="1"/>
</dbReference>
<dbReference type="NCBIfam" id="TIGR01068">
    <property type="entry name" value="thioredoxin"/>
    <property type="match status" value="1"/>
</dbReference>
<organism evidence="6 7">
    <name type="scientific">Methanomicrobium antiquum</name>
    <dbReference type="NCBI Taxonomy" id="487686"/>
    <lineage>
        <taxon>Archaea</taxon>
        <taxon>Methanobacteriati</taxon>
        <taxon>Methanobacteriota</taxon>
        <taxon>Stenosarchaea group</taxon>
        <taxon>Methanomicrobia</taxon>
        <taxon>Methanomicrobiales</taxon>
        <taxon>Methanomicrobiaceae</taxon>
        <taxon>Methanomicrobium</taxon>
    </lineage>
</organism>
<gene>
    <name evidence="6" type="primary">trxA</name>
    <name evidence="6" type="ORF">L1994_00425</name>
</gene>
<dbReference type="AlphaFoldDB" id="A0AAF0JM89"/>
<proteinExistence type="predicted"/>
<dbReference type="PANTHER" id="PTHR45663:SF11">
    <property type="entry name" value="GEO12009P1"/>
    <property type="match status" value="1"/>
</dbReference>
<dbReference type="PRINTS" id="PR00421">
    <property type="entry name" value="THIOREDOXIN"/>
</dbReference>
<keyword evidence="2" id="KW-0249">Electron transport</keyword>
<evidence type="ECO:0000313" key="6">
    <source>
        <dbReference type="EMBL" id="WFN36897.1"/>
    </source>
</evidence>
<dbReference type="EMBL" id="CP091092">
    <property type="protein sequence ID" value="WFN36897.1"/>
    <property type="molecule type" value="Genomic_DNA"/>
</dbReference>
<dbReference type="GO" id="GO:0005737">
    <property type="term" value="C:cytoplasm"/>
    <property type="evidence" value="ECO:0007669"/>
    <property type="project" value="TreeGrafter"/>
</dbReference>
<keyword evidence="3" id="KW-1015">Disulfide bond</keyword>
<sequence>MADNNFADDAEDTNILDDELSQLRKQRLLDIEKRLMKDEDCSVTSINDLTFREFVKINKHVVVDMWAEWCGPCRRVAPVIEELSEEFCGQVSFAKCNTDESPSITNELMITAIPTLLFFSGGEICDRLAGAYPKENLKARIISAFQL</sequence>
<evidence type="ECO:0000259" key="5">
    <source>
        <dbReference type="PROSITE" id="PS51352"/>
    </source>
</evidence>
<dbReference type="KEGG" id="manq:L1994_00425"/>
<dbReference type="PROSITE" id="PS00194">
    <property type="entry name" value="THIOREDOXIN_1"/>
    <property type="match status" value="1"/>
</dbReference>
<evidence type="ECO:0000256" key="3">
    <source>
        <dbReference type="ARBA" id="ARBA00023157"/>
    </source>
</evidence>
<dbReference type="InterPro" id="IPR036249">
    <property type="entry name" value="Thioredoxin-like_sf"/>
</dbReference>
<dbReference type="GeneID" id="79948815"/>
<dbReference type="Gene3D" id="3.40.30.10">
    <property type="entry name" value="Glutaredoxin"/>
    <property type="match status" value="1"/>
</dbReference>
<dbReference type="RefSeq" id="WP_278099734.1">
    <property type="nucleotide sequence ID" value="NZ_CP091092.1"/>
</dbReference>
<name>A0AAF0JM89_9EURY</name>
<dbReference type="InterPro" id="IPR013766">
    <property type="entry name" value="Thioredoxin_domain"/>
</dbReference>
<dbReference type="Proteomes" id="UP001218895">
    <property type="component" value="Chromosome"/>
</dbReference>
<dbReference type="GO" id="GO:0015035">
    <property type="term" value="F:protein-disulfide reductase activity"/>
    <property type="evidence" value="ECO:0007669"/>
    <property type="project" value="InterPro"/>
</dbReference>
<keyword evidence="1" id="KW-0813">Transport</keyword>
<evidence type="ECO:0000256" key="1">
    <source>
        <dbReference type="ARBA" id="ARBA00022448"/>
    </source>
</evidence>
<dbReference type="Pfam" id="PF00085">
    <property type="entry name" value="Thioredoxin"/>
    <property type="match status" value="1"/>
</dbReference>
<keyword evidence="4" id="KW-0676">Redox-active center</keyword>
<evidence type="ECO:0000256" key="4">
    <source>
        <dbReference type="ARBA" id="ARBA00023284"/>
    </source>
</evidence>
<evidence type="ECO:0000256" key="2">
    <source>
        <dbReference type="ARBA" id="ARBA00022982"/>
    </source>
</evidence>
<keyword evidence="7" id="KW-1185">Reference proteome</keyword>
<dbReference type="InterPro" id="IPR005746">
    <property type="entry name" value="Thioredoxin"/>
</dbReference>
<reference evidence="6" key="1">
    <citation type="submission" date="2022-01" db="EMBL/GenBank/DDBJ databases">
        <title>Complete genome of Methanomicrobium antiquum DSM 21220.</title>
        <authorList>
            <person name="Chen S.-C."/>
            <person name="You Y.-T."/>
            <person name="Zhou Y.-Z."/>
            <person name="Lai M.-C."/>
        </authorList>
    </citation>
    <scope>NUCLEOTIDE SEQUENCE</scope>
    <source>
        <strain evidence="6">DSM 21220</strain>
    </source>
</reference>
<evidence type="ECO:0000313" key="7">
    <source>
        <dbReference type="Proteomes" id="UP001218895"/>
    </source>
</evidence>
<protein>
    <submittedName>
        <fullName evidence="6">Thioredoxin</fullName>
    </submittedName>
</protein>
<feature type="domain" description="Thioredoxin" evidence="5">
    <location>
        <begin position="1"/>
        <end position="147"/>
    </location>
</feature>
<dbReference type="SUPFAM" id="SSF52833">
    <property type="entry name" value="Thioredoxin-like"/>
    <property type="match status" value="1"/>
</dbReference>
<accession>A0AAF0JM89</accession>
<dbReference type="InterPro" id="IPR017937">
    <property type="entry name" value="Thioredoxin_CS"/>
</dbReference>
<dbReference type="PANTHER" id="PTHR45663">
    <property type="entry name" value="GEO12009P1"/>
    <property type="match status" value="1"/>
</dbReference>